<sequence length="194" mass="20769">MTNAALPRRTKLADRWPTALAMVAIAGAVAVMVLLDREVELFGPSIAVMAGIYLMAYAIGRPSTAWLAFGVLSVVMSVLHVLNDRQVLGVDPGVGMTIVLVLLWLWTVARHRFTEGRIFSIQTAGMVGFGALTLLCATVAPRLGVTLAGVGFLAHGLWDAYHFRVNQVVNRPWSEFCAVVDLGVGVALIIVVAT</sequence>
<evidence type="ECO:0000256" key="1">
    <source>
        <dbReference type="SAM" id="Phobius"/>
    </source>
</evidence>
<feature type="transmembrane region" description="Helical" evidence="1">
    <location>
        <begin position="66"/>
        <end position="82"/>
    </location>
</feature>
<keyword evidence="1" id="KW-1133">Transmembrane helix</keyword>
<dbReference type="RefSeq" id="WP_196203525.1">
    <property type="nucleotide sequence ID" value="NZ_JADPUN010000213.1"/>
</dbReference>
<accession>A0ABS0H0K8</accession>
<keyword evidence="3" id="KW-1185">Reference proteome</keyword>
<keyword evidence="1" id="KW-0812">Transmembrane</keyword>
<organism evidence="2 3">
    <name type="scientific">Plantactinospora alkalitolerans</name>
    <dbReference type="NCBI Taxonomy" id="2789879"/>
    <lineage>
        <taxon>Bacteria</taxon>
        <taxon>Bacillati</taxon>
        <taxon>Actinomycetota</taxon>
        <taxon>Actinomycetes</taxon>
        <taxon>Micromonosporales</taxon>
        <taxon>Micromonosporaceae</taxon>
        <taxon>Plantactinospora</taxon>
    </lineage>
</organism>
<dbReference type="EMBL" id="JADPUN010000213">
    <property type="protein sequence ID" value="MBF9131996.1"/>
    <property type="molecule type" value="Genomic_DNA"/>
</dbReference>
<dbReference type="Proteomes" id="UP000638560">
    <property type="component" value="Unassembled WGS sequence"/>
</dbReference>
<name>A0ABS0H0K8_9ACTN</name>
<protein>
    <submittedName>
        <fullName evidence="2">Uncharacterized protein</fullName>
    </submittedName>
</protein>
<gene>
    <name evidence="2" type="ORF">I0C86_23955</name>
</gene>
<feature type="transmembrane region" description="Helical" evidence="1">
    <location>
        <begin position="88"/>
        <end position="106"/>
    </location>
</feature>
<feature type="transmembrane region" description="Helical" evidence="1">
    <location>
        <begin position="173"/>
        <end position="193"/>
    </location>
</feature>
<reference evidence="2 3" key="1">
    <citation type="submission" date="2020-11" db="EMBL/GenBank/DDBJ databases">
        <title>A novel isolate from a Black sea contaminated sediment with potential to produce alkanes: Plantactinospora alkalitolerans sp. nov.</title>
        <authorList>
            <person name="Carro L."/>
            <person name="Veyisoglu A."/>
            <person name="Guven K."/>
            <person name="Schumann P."/>
            <person name="Klenk H.-P."/>
            <person name="Sahin N."/>
        </authorList>
    </citation>
    <scope>NUCLEOTIDE SEQUENCE [LARGE SCALE GENOMIC DNA]</scope>
    <source>
        <strain evidence="2 3">S1510</strain>
    </source>
</reference>
<feature type="transmembrane region" description="Helical" evidence="1">
    <location>
        <begin position="127"/>
        <end position="153"/>
    </location>
</feature>
<evidence type="ECO:0000313" key="3">
    <source>
        <dbReference type="Proteomes" id="UP000638560"/>
    </source>
</evidence>
<keyword evidence="1" id="KW-0472">Membrane</keyword>
<proteinExistence type="predicted"/>
<feature type="transmembrane region" description="Helical" evidence="1">
    <location>
        <begin position="16"/>
        <end position="35"/>
    </location>
</feature>
<feature type="transmembrane region" description="Helical" evidence="1">
    <location>
        <begin position="41"/>
        <end position="59"/>
    </location>
</feature>
<comment type="caution">
    <text evidence="2">The sequence shown here is derived from an EMBL/GenBank/DDBJ whole genome shotgun (WGS) entry which is preliminary data.</text>
</comment>
<evidence type="ECO:0000313" key="2">
    <source>
        <dbReference type="EMBL" id="MBF9131996.1"/>
    </source>
</evidence>